<evidence type="ECO:0000313" key="1">
    <source>
        <dbReference type="EMBL" id="KAA1093466.1"/>
    </source>
</evidence>
<comment type="caution">
    <text evidence="1">The sequence shown here is derived from an EMBL/GenBank/DDBJ whole genome shotgun (WGS) entry which is preliminary data.</text>
</comment>
<dbReference type="AlphaFoldDB" id="A0A5B0NXS6"/>
<dbReference type="EMBL" id="VDEP01000374">
    <property type="protein sequence ID" value="KAA1093466.1"/>
    <property type="molecule type" value="Genomic_DNA"/>
</dbReference>
<evidence type="ECO:0008006" key="3">
    <source>
        <dbReference type="Google" id="ProtNLM"/>
    </source>
</evidence>
<name>A0A5B0NXS6_PUCGR</name>
<gene>
    <name evidence="1" type="ORF">PGTUg99_019288</name>
</gene>
<accession>A0A5B0NXS6</accession>
<protein>
    <recommendedName>
        <fullName evidence="3">FAR1 domain-containing protein</fullName>
    </recommendedName>
</protein>
<sequence length="225" mass="25609">MSHYDPLLQSTNFSYPLVNICDVVPPPFTQEIAVPAGICVPPNALRLVRQVDGISPLFPTNPYRFAILGHTPEDAQQFICAMGATIRWTLQKGTDNTLKLKDTPRGRGRRPEFSFKLEYKCPRGGHLDRAPNSRKHHPSRKCGCLAKFVITHDIKTNTLWVVWSWDHNHDPYSYEDMKRCQTPENVDRWLNDCVVSGLGWEAIQRLIRLPDLFAASPLLISLCCL</sequence>
<proteinExistence type="predicted"/>
<dbReference type="Proteomes" id="UP000325313">
    <property type="component" value="Unassembled WGS sequence"/>
</dbReference>
<evidence type="ECO:0000313" key="2">
    <source>
        <dbReference type="Proteomes" id="UP000325313"/>
    </source>
</evidence>
<reference evidence="1 2" key="1">
    <citation type="submission" date="2019-05" db="EMBL/GenBank/DDBJ databases">
        <title>Emergence of the Ug99 lineage of the wheat stem rust pathogen through somatic hybridization.</title>
        <authorList>
            <person name="Li F."/>
            <person name="Upadhyaya N.M."/>
            <person name="Sperschneider J."/>
            <person name="Matny O."/>
            <person name="Nguyen-Phuc H."/>
            <person name="Mago R."/>
            <person name="Raley C."/>
            <person name="Miller M.E."/>
            <person name="Silverstein K.A.T."/>
            <person name="Henningsen E."/>
            <person name="Hirsch C.D."/>
            <person name="Visser B."/>
            <person name="Pretorius Z.A."/>
            <person name="Steffenson B.J."/>
            <person name="Schwessinger B."/>
            <person name="Dodds P.N."/>
            <person name="Figueroa M."/>
        </authorList>
    </citation>
    <scope>NUCLEOTIDE SEQUENCE [LARGE SCALE GENOMIC DNA]</scope>
    <source>
        <strain evidence="1 2">Ug99</strain>
    </source>
</reference>
<organism evidence="1 2">
    <name type="scientific">Puccinia graminis f. sp. tritici</name>
    <dbReference type="NCBI Taxonomy" id="56615"/>
    <lineage>
        <taxon>Eukaryota</taxon>
        <taxon>Fungi</taxon>
        <taxon>Dikarya</taxon>
        <taxon>Basidiomycota</taxon>
        <taxon>Pucciniomycotina</taxon>
        <taxon>Pucciniomycetes</taxon>
        <taxon>Pucciniales</taxon>
        <taxon>Pucciniaceae</taxon>
        <taxon>Puccinia</taxon>
    </lineage>
</organism>